<accession>A0A914WHE8</accession>
<evidence type="ECO:0000313" key="1">
    <source>
        <dbReference type="Proteomes" id="UP000887566"/>
    </source>
</evidence>
<dbReference type="Proteomes" id="UP000887566">
    <property type="component" value="Unplaced"/>
</dbReference>
<dbReference type="WBParaSite" id="PSAMB.scaffold401size53011.g5546.t1">
    <property type="protein sequence ID" value="PSAMB.scaffold401size53011.g5546.t1"/>
    <property type="gene ID" value="PSAMB.scaffold401size53011.g5546"/>
</dbReference>
<dbReference type="AlphaFoldDB" id="A0A914WHE8"/>
<keyword evidence="1" id="KW-1185">Reference proteome</keyword>
<protein>
    <submittedName>
        <fullName evidence="2">Uncharacterized protein</fullName>
    </submittedName>
</protein>
<name>A0A914WHE8_9BILA</name>
<evidence type="ECO:0000313" key="2">
    <source>
        <dbReference type="WBParaSite" id="PSAMB.scaffold401size53011.g5546.t1"/>
    </source>
</evidence>
<organism evidence="1 2">
    <name type="scientific">Plectus sambesii</name>
    <dbReference type="NCBI Taxonomy" id="2011161"/>
    <lineage>
        <taxon>Eukaryota</taxon>
        <taxon>Metazoa</taxon>
        <taxon>Ecdysozoa</taxon>
        <taxon>Nematoda</taxon>
        <taxon>Chromadorea</taxon>
        <taxon>Plectida</taxon>
        <taxon>Plectina</taxon>
        <taxon>Plectoidea</taxon>
        <taxon>Plectidae</taxon>
        <taxon>Plectus</taxon>
    </lineage>
</organism>
<reference evidence="2" key="1">
    <citation type="submission" date="2022-11" db="UniProtKB">
        <authorList>
            <consortium name="WormBaseParasite"/>
        </authorList>
    </citation>
    <scope>IDENTIFICATION</scope>
</reference>
<sequence>MHVKKVLQEGLKCQETAPKRIPAAFVPPELFRRNNAELAARKACRDTALATENPHLCPPPSQVQDLIWSSKADWMVYMYLAVITRFVAWHQEMHCTDGTLDGPAVLALFLAQECSWTKGKMEGAREALVWYFDLLGCQANLVRAPVELAMAQGAQQWAPLVVHH</sequence>
<proteinExistence type="predicted"/>